<proteinExistence type="predicted"/>
<gene>
    <name evidence="1" type="ORF">EUGRSUZ_H02394</name>
</gene>
<sequence>MSQQPLSTKLALLLLPAPEQGMFSYFLLLDLYVPYHTNLSFDSIRYYEGFITESVICFQLSCQFRVLFW</sequence>
<reference evidence="1" key="1">
    <citation type="submission" date="2013-07" db="EMBL/GenBank/DDBJ databases">
        <title>The genome of Eucalyptus grandis.</title>
        <authorList>
            <person name="Schmutz J."/>
            <person name="Hayes R."/>
            <person name="Myburg A."/>
            <person name="Tuskan G."/>
            <person name="Grattapaglia D."/>
            <person name="Rokhsar D.S."/>
        </authorList>
    </citation>
    <scope>NUCLEOTIDE SEQUENCE</scope>
    <source>
        <tissue evidence="1">Leaf extractions</tissue>
    </source>
</reference>
<dbReference type="Gramene" id="KCW59643">
    <property type="protein sequence ID" value="KCW59643"/>
    <property type="gene ID" value="EUGRSUZ_H02394"/>
</dbReference>
<dbReference type="InParanoid" id="A0A059B0J8"/>
<dbReference type="AlphaFoldDB" id="A0A059B0J8"/>
<organism evidence="1">
    <name type="scientific">Eucalyptus grandis</name>
    <name type="common">Flooded gum</name>
    <dbReference type="NCBI Taxonomy" id="71139"/>
    <lineage>
        <taxon>Eukaryota</taxon>
        <taxon>Viridiplantae</taxon>
        <taxon>Streptophyta</taxon>
        <taxon>Embryophyta</taxon>
        <taxon>Tracheophyta</taxon>
        <taxon>Spermatophyta</taxon>
        <taxon>Magnoliopsida</taxon>
        <taxon>eudicotyledons</taxon>
        <taxon>Gunneridae</taxon>
        <taxon>Pentapetalae</taxon>
        <taxon>rosids</taxon>
        <taxon>malvids</taxon>
        <taxon>Myrtales</taxon>
        <taxon>Myrtaceae</taxon>
        <taxon>Myrtoideae</taxon>
        <taxon>Eucalypteae</taxon>
        <taxon>Eucalyptus</taxon>
    </lineage>
</organism>
<name>A0A059B0J8_EUCGR</name>
<accession>A0A059B0J8</accession>
<dbReference type="EMBL" id="KK198760">
    <property type="protein sequence ID" value="KCW59643.1"/>
    <property type="molecule type" value="Genomic_DNA"/>
</dbReference>
<protein>
    <submittedName>
        <fullName evidence="1">Uncharacterized protein</fullName>
    </submittedName>
</protein>
<evidence type="ECO:0000313" key="1">
    <source>
        <dbReference type="EMBL" id="KCW59643.1"/>
    </source>
</evidence>